<evidence type="ECO:0000256" key="1">
    <source>
        <dbReference type="SAM" id="MobiDB-lite"/>
    </source>
</evidence>
<protein>
    <submittedName>
        <fullName evidence="2">Uncharacterized protein</fullName>
    </submittedName>
</protein>
<name>A0A9N7U674_PLEPL</name>
<evidence type="ECO:0000313" key="2">
    <source>
        <dbReference type="EMBL" id="CAB1424721.1"/>
    </source>
</evidence>
<keyword evidence="3" id="KW-1185">Reference proteome</keyword>
<accession>A0A9N7U674</accession>
<gene>
    <name evidence="2" type="ORF">PLEPLA_LOCUS12649</name>
</gene>
<sequence>MSGRGGRREEGGRDGGWRMEDGGEVKGERRGRGREGGRREEGEEGGERREEEREGGRRGGEGGGRREKRGGEEMKPNYQRPPSCAFVCAVAIGMEPWD</sequence>
<dbReference type="EMBL" id="CADEAL010000749">
    <property type="protein sequence ID" value="CAB1424721.1"/>
    <property type="molecule type" value="Genomic_DNA"/>
</dbReference>
<organism evidence="2 3">
    <name type="scientific">Pleuronectes platessa</name>
    <name type="common">European plaice</name>
    <dbReference type="NCBI Taxonomy" id="8262"/>
    <lineage>
        <taxon>Eukaryota</taxon>
        <taxon>Metazoa</taxon>
        <taxon>Chordata</taxon>
        <taxon>Craniata</taxon>
        <taxon>Vertebrata</taxon>
        <taxon>Euteleostomi</taxon>
        <taxon>Actinopterygii</taxon>
        <taxon>Neopterygii</taxon>
        <taxon>Teleostei</taxon>
        <taxon>Neoteleostei</taxon>
        <taxon>Acanthomorphata</taxon>
        <taxon>Carangaria</taxon>
        <taxon>Pleuronectiformes</taxon>
        <taxon>Pleuronectoidei</taxon>
        <taxon>Pleuronectidae</taxon>
        <taxon>Pleuronectes</taxon>
    </lineage>
</organism>
<dbReference type="AlphaFoldDB" id="A0A9N7U674"/>
<evidence type="ECO:0000313" key="3">
    <source>
        <dbReference type="Proteomes" id="UP001153269"/>
    </source>
</evidence>
<dbReference type="Proteomes" id="UP001153269">
    <property type="component" value="Unassembled WGS sequence"/>
</dbReference>
<comment type="caution">
    <text evidence="2">The sequence shown here is derived from an EMBL/GenBank/DDBJ whole genome shotgun (WGS) entry which is preliminary data.</text>
</comment>
<feature type="region of interest" description="Disordered" evidence="1">
    <location>
        <begin position="1"/>
        <end position="84"/>
    </location>
</feature>
<proteinExistence type="predicted"/>
<feature type="compositionally biased region" description="Basic and acidic residues" evidence="1">
    <location>
        <begin position="1"/>
        <end position="75"/>
    </location>
</feature>
<reference evidence="2" key="1">
    <citation type="submission" date="2020-03" db="EMBL/GenBank/DDBJ databases">
        <authorList>
            <person name="Weist P."/>
        </authorList>
    </citation>
    <scope>NUCLEOTIDE SEQUENCE</scope>
</reference>